<gene>
    <name evidence="5" type="ORF">RM697_02715</name>
</gene>
<accession>A0ABU2YH95</accession>
<keyword evidence="6" id="KW-1185">Reference proteome</keyword>
<sequence>MKKITLLCFAFFAMAFSFNSSAQCTYTIEYTDTFGDGWNGVSNMDVLVNGAVVLDDVGIPDGGGATGSDTFMVNDGDVITTVFNPAAGPGAPDYTNECGYRILDLNGIEVYNANFGAAAPGDGIPDDLVAPGVTASCAVCTPAVVDLASLALDTFDCDAGTFSFTLELDDLGGAASVTVTNNASAPDVTFTAIDTPETFSGFPTDTDITLTVVDDEDSACDIVIPGVRFSCPPANDDCINASTIVPSMIGSEVWTVGDTRGNTASGETDPSCGTLGAGRDLWYVFEVPVSGEATITTRAVTGSPMDDTVVTAYTGSCGALIEFDADGTGANTDSSCNDDNATPGDFFSELVLSDMMAGDMIYVRVSLWNNAAGADARDGEFEITIAAADPTLSTLDAENENAFTYYPNPVNNKLTLNAANNIQNVAVYNMLGQEVMRATPNNVDGELDMSSLQTGAYFVKVTINDVTETVRILKQ</sequence>
<dbReference type="NCBIfam" id="TIGR04183">
    <property type="entry name" value="Por_Secre_tail"/>
    <property type="match status" value="1"/>
</dbReference>
<keyword evidence="1 2" id="KW-0732">Signal</keyword>
<reference evidence="5 6" key="1">
    <citation type="submission" date="2023-09" db="EMBL/GenBank/DDBJ databases">
        <authorList>
            <person name="Rey-Velasco X."/>
        </authorList>
    </citation>
    <scope>NUCLEOTIDE SEQUENCE [LARGE SCALE GENOMIC DNA]</scope>
    <source>
        <strain evidence="5 6">W332</strain>
    </source>
</reference>
<protein>
    <submittedName>
        <fullName evidence="5">T9SS type A sorting domain-containing protein</fullName>
    </submittedName>
</protein>
<comment type="caution">
    <text evidence="5">The sequence shown here is derived from an EMBL/GenBank/DDBJ whole genome shotgun (WGS) entry which is preliminary data.</text>
</comment>
<evidence type="ECO:0000259" key="3">
    <source>
        <dbReference type="Pfam" id="PF18962"/>
    </source>
</evidence>
<dbReference type="Pfam" id="PF23759">
    <property type="entry name" value="GBD_T9SS_assoc"/>
    <property type="match status" value="1"/>
</dbReference>
<proteinExistence type="predicted"/>
<dbReference type="InterPro" id="IPR026444">
    <property type="entry name" value="Secre_tail"/>
</dbReference>
<dbReference type="Pfam" id="PF18962">
    <property type="entry name" value="Por_Secre_tail"/>
    <property type="match status" value="1"/>
</dbReference>
<dbReference type="RefSeq" id="WP_311426307.1">
    <property type="nucleotide sequence ID" value="NZ_JAVRIA010000001.1"/>
</dbReference>
<evidence type="ECO:0000256" key="1">
    <source>
        <dbReference type="ARBA" id="ARBA00022729"/>
    </source>
</evidence>
<organism evidence="5 6">
    <name type="scientific">Microcosmobacter mediterraneus</name>
    <dbReference type="NCBI Taxonomy" id="3075607"/>
    <lineage>
        <taxon>Bacteria</taxon>
        <taxon>Pseudomonadati</taxon>
        <taxon>Bacteroidota</taxon>
        <taxon>Flavobacteriia</taxon>
        <taxon>Flavobacteriales</taxon>
        <taxon>Flavobacteriaceae</taxon>
        <taxon>Microcosmobacter</taxon>
    </lineage>
</organism>
<feature type="signal peptide" evidence="2">
    <location>
        <begin position="1"/>
        <end position="22"/>
    </location>
</feature>
<evidence type="ECO:0000313" key="6">
    <source>
        <dbReference type="Proteomes" id="UP001259492"/>
    </source>
</evidence>
<evidence type="ECO:0000259" key="4">
    <source>
        <dbReference type="Pfam" id="PF23759"/>
    </source>
</evidence>
<evidence type="ECO:0000256" key="2">
    <source>
        <dbReference type="SAM" id="SignalP"/>
    </source>
</evidence>
<feature type="domain" description="T9SS-like galactose binding" evidence="4">
    <location>
        <begin position="234"/>
        <end position="298"/>
    </location>
</feature>
<evidence type="ECO:0000313" key="5">
    <source>
        <dbReference type="EMBL" id="MDT0557544.1"/>
    </source>
</evidence>
<dbReference type="Proteomes" id="UP001259492">
    <property type="component" value="Unassembled WGS sequence"/>
</dbReference>
<dbReference type="EMBL" id="JAVRIA010000001">
    <property type="protein sequence ID" value="MDT0557544.1"/>
    <property type="molecule type" value="Genomic_DNA"/>
</dbReference>
<feature type="domain" description="Secretion system C-terminal sorting" evidence="3">
    <location>
        <begin position="406"/>
        <end position="469"/>
    </location>
</feature>
<dbReference type="InterPro" id="IPR056600">
    <property type="entry name" value="GBD_T9SS_assoc"/>
</dbReference>
<name>A0ABU2YH95_9FLAO</name>
<feature type="chain" id="PRO_5046314908" evidence="2">
    <location>
        <begin position="23"/>
        <end position="475"/>
    </location>
</feature>